<reference evidence="9 10" key="1">
    <citation type="submission" date="2019-06" db="EMBL/GenBank/DDBJ databases">
        <title>Sequencing the genomes of 1000 actinobacteria strains.</title>
        <authorList>
            <person name="Klenk H.-P."/>
        </authorList>
    </citation>
    <scope>NUCLEOTIDE SEQUENCE [LARGE SCALE GENOMIC DNA]</scope>
    <source>
        <strain evidence="9 10">DSM 45511</strain>
    </source>
</reference>
<dbReference type="AlphaFoldDB" id="A0A543FUX2"/>
<protein>
    <recommendedName>
        <fullName evidence="3">alpha-L-fucosidase</fullName>
        <ecNumber evidence="3">3.2.1.51</ecNumber>
    </recommendedName>
</protein>
<comment type="caution">
    <text evidence="9">The sequence shown here is derived from an EMBL/GenBank/DDBJ whole genome shotgun (WGS) entry which is preliminary data.</text>
</comment>
<keyword evidence="10" id="KW-1185">Reference proteome</keyword>
<sequence>MTSREDLLTVDWSRFQRPLPGWYADAKFGIFIHWGAYSVPAWAEPSGELGTVDEHTWFRHNAYAEWYWNTIRFDDSPARKHHQDTYGDAPYDDFLDAWRAEEFDPQDWCALFARAGARYVVPTTKHHDGIALWDAPGTAARNTVHRGPRRDLIGDLAAAVREAGMRFGVYYSGGLDWNVTPHLPVIDTSANVRALRPNDAAYAAYAYVHVRDLVDRYRPDVLWNDIEWPDGGKHDGRLGLAELFRHFYATVPDGVVNDRWGDTHWDFRTSEYQHHLDAEGAPAWENCRGIGLSFGYNQVEDSRHLMSGPRLVRHLVDVVSRGGNLLLNVGPTASGLIPDGQRRTLEGLAGWMAVHDGVVHGSHPLDAGIAEASDDPWVRWTRTGDRAWAVVDAPGRVVLPARADRLELSSAALADGTPVAAQADPAGVAVELPSRDAPVAVGFDVR</sequence>
<dbReference type="GO" id="GO:0016139">
    <property type="term" value="P:glycoside catabolic process"/>
    <property type="evidence" value="ECO:0007669"/>
    <property type="project" value="TreeGrafter"/>
</dbReference>
<evidence type="ECO:0000256" key="7">
    <source>
        <dbReference type="PIRSR" id="PIRSR001092-1"/>
    </source>
</evidence>
<name>A0A543FUX2_9PSEU</name>
<evidence type="ECO:0000313" key="9">
    <source>
        <dbReference type="EMBL" id="TQM37641.1"/>
    </source>
</evidence>
<keyword evidence="5" id="KW-0378">Hydrolase</keyword>
<evidence type="ECO:0000256" key="2">
    <source>
        <dbReference type="ARBA" id="ARBA00007951"/>
    </source>
</evidence>
<dbReference type="InterPro" id="IPR017853">
    <property type="entry name" value="GH"/>
</dbReference>
<feature type="domain" description="Glycoside hydrolase family 29 N-terminal" evidence="8">
    <location>
        <begin position="13"/>
        <end position="355"/>
    </location>
</feature>
<evidence type="ECO:0000256" key="5">
    <source>
        <dbReference type="ARBA" id="ARBA00022801"/>
    </source>
</evidence>
<evidence type="ECO:0000256" key="3">
    <source>
        <dbReference type="ARBA" id="ARBA00012662"/>
    </source>
</evidence>
<dbReference type="PANTHER" id="PTHR10030:SF37">
    <property type="entry name" value="ALPHA-L-FUCOSIDASE-RELATED"/>
    <property type="match status" value="1"/>
</dbReference>
<accession>A0A543FUX2</accession>
<dbReference type="InterPro" id="IPR016286">
    <property type="entry name" value="FUC_metazoa-typ"/>
</dbReference>
<evidence type="ECO:0000313" key="10">
    <source>
        <dbReference type="Proteomes" id="UP000319818"/>
    </source>
</evidence>
<dbReference type="PRINTS" id="PR00741">
    <property type="entry name" value="GLHYDRLASE29"/>
</dbReference>
<dbReference type="EMBL" id="VFPH01000002">
    <property type="protein sequence ID" value="TQM37641.1"/>
    <property type="molecule type" value="Genomic_DNA"/>
</dbReference>
<dbReference type="SMART" id="SM00812">
    <property type="entry name" value="Alpha_L_fucos"/>
    <property type="match status" value="1"/>
</dbReference>
<dbReference type="OrthoDB" id="5526311at2"/>
<evidence type="ECO:0000259" key="8">
    <source>
        <dbReference type="Pfam" id="PF01120"/>
    </source>
</evidence>
<organism evidence="9 10">
    <name type="scientific">Pseudonocardia cypriaca</name>
    <dbReference type="NCBI Taxonomy" id="882449"/>
    <lineage>
        <taxon>Bacteria</taxon>
        <taxon>Bacillati</taxon>
        <taxon>Actinomycetota</taxon>
        <taxon>Actinomycetes</taxon>
        <taxon>Pseudonocardiales</taxon>
        <taxon>Pseudonocardiaceae</taxon>
        <taxon>Pseudonocardia</taxon>
    </lineage>
</organism>
<dbReference type="GO" id="GO:0006004">
    <property type="term" value="P:fucose metabolic process"/>
    <property type="evidence" value="ECO:0007669"/>
    <property type="project" value="InterPro"/>
</dbReference>
<dbReference type="Gene3D" id="3.20.20.80">
    <property type="entry name" value="Glycosidases"/>
    <property type="match status" value="1"/>
</dbReference>
<dbReference type="GO" id="GO:0005764">
    <property type="term" value="C:lysosome"/>
    <property type="evidence" value="ECO:0007669"/>
    <property type="project" value="TreeGrafter"/>
</dbReference>
<dbReference type="SUPFAM" id="SSF51445">
    <property type="entry name" value="(Trans)glycosidases"/>
    <property type="match status" value="1"/>
</dbReference>
<dbReference type="GO" id="GO:0004560">
    <property type="term" value="F:alpha-L-fucosidase activity"/>
    <property type="evidence" value="ECO:0007669"/>
    <property type="project" value="InterPro"/>
</dbReference>
<dbReference type="Proteomes" id="UP000319818">
    <property type="component" value="Unassembled WGS sequence"/>
</dbReference>
<dbReference type="InterPro" id="IPR000933">
    <property type="entry name" value="Glyco_hydro_29"/>
</dbReference>
<gene>
    <name evidence="9" type="ORF">FB388_4858</name>
</gene>
<evidence type="ECO:0000256" key="6">
    <source>
        <dbReference type="ARBA" id="ARBA00023295"/>
    </source>
</evidence>
<keyword evidence="6" id="KW-0326">Glycosidase</keyword>
<dbReference type="EC" id="3.2.1.51" evidence="3"/>
<feature type="site" description="May be important for catalysis" evidence="7">
    <location>
        <position position="287"/>
    </location>
</feature>
<keyword evidence="4" id="KW-0732">Signal</keyword>
<comment type="function">
    <text evidence="1">Alpha-L-fucosidase is responsible for hydrolyzing the alpha-1,6-linked fucose joined to the reducing-end N-acetylglucosamine of the carbohydrate moieties of glycoproteins.</text>
</comment>
<evidence type="ECO:0000256" key="1">
    <source>
        <dbReference type="ARBA" id="ARBA00004071"/>
    </source>
</evidence>
<comment type="similarity">
    <text evidence="2">Belongs to the glycosyl hydrolase 29 family.</text>
</comment>
<dbReference type="Pfam" id="PF01120">
    <property type="entry name" value="Alpha_L_fucos"/>
    <property type="match status" value="1"/>
</dbReference>
<proteinExistence type="inferred from homology"/>
<dbReference type="PIRSF" id="PIRSF001092">
    <property type="entry name" value="Alpha-L-fucosidase"/>
    <property type="match status" value="1"/>
</dbReference>
<dbReference type="PANTHER" id="PTHR10030">
    <property type="entry name" value="ALPHA-L-FUCOSIDASE"/>
    <property type="match status" value="1"/>
</dbReference>
<dbReference type="InterPro" id="IPR057739">
    <property type="entry name" value="Glyco_hydro_29_N"/>
</dbReference>
<evidence type="ECO:0000256" key="4">
    <source>
        <dbReference type="ARBA" id="ARBA00022729"/>
    </source>
</evidence>